<evidence type="ECO:0000256" key="4">
    <source>
        <dbReference type="ARBA" id="ARBA00022692"/>
    </source>
</evidence>
<evidence type="ECO:0000256" key="2">
    <source>
        <dbReference type="ARBA" id="ARBA00010157"/>
    </source>
</evidence>
<comment type="subcellular location">
    <subcellularLocation>
        <location evidence="1">Cell membrane</location>
        <topology evidence="1">Multi-pass membrane protein</topology>
    </subcellularLocation>
</comment>
<keyword evidence="6 8" id="KW-0472">Membrane</keyword>
<evidence type="ECO:0000256" key="3">
    <source>
        <dbReference type="ARBA" id="ARBA00022475"/>
    </source>
</evidence>
<dbReference type="SUPFAM" id="SSF82866">
    <property type="entry name" value="Multidrug efflux transporter AcrB transmembrane domain"/>
    <property type="match status" value="2"/>
</dbReference>
<evidence type="ECO:0000256" key="1">
    <source>
        <dbReference type="ARBA" id="ARBA00004651"/>
    </source>
</evidence>
<evidence type="ECO:0000256" key="7">
    <source>
        <dbReference type="SAM" id="MobiDB-lite"/>
    </source>
</evidence>
<evidence type="ECO:0000256" key="6">
    <source>
        <dbReference type="ARBA" id="ARBA00023136"/>
    </source>
</evidence>
<dbReference type="Gene3D" id="1.20.1640.10">
    <property type="entry name" value="Multidrug efflux transporter AcrB transmembrane domain"/>
    <property type="match status" value="2"/>
</dbReference>
<proteinExistence type="inferred from homology"/>
<sequence length="920" mass="97376">MFVLPVRRRAPMARVCQVAMVRGAVPSAAGKHPQRTSRRLLGQNRTRGQREGQSVSHAAEACWLNPPRRSCDLPPGRVSQQSNPVQTETVPDTKIADLSVIFERNPARVSPPRRWRRAHRIGQSGCRSFRPRKHDRFLRFCVGTCVRRGGTSVTSRSACDDRDASGPRDGCAPSHDGTGPGGPEVGVGVDGGGWLSLLACHSVRNPARTVWAAVLCTAAVVCVAMLGTTASLSTGGYNSVGTESAHADGLLRKFRGADPGLVLRVRSEDSVDSARACSDGAALARRVAAQPGVAAVEAYWTSRSPALRANDGRSALIGVALEGDEAAQARAASRLVPRVTGRQGALRVSAGGRVWAGIQAAEQGERDLVRAELVVAPVVFGCLVFAFGSLLAALFPLLVGALAVAGSWTFLRLLGGVTEVSAISLNIAATLGFGLAVDYALLVVTRFREEGARGLAVPDAAVRAARTAGRSVLVSAGVVALAFSALWVFPFPWLRSMAVAGIAVVLLAATATVVLVPALLAMLGSRIRHRRAASSPAWRRLVRWVTGSPWLWGACCAVLMAALVWPFGQAQWGFTDERALPAGSQARQFTERLRTDFPAQPDRDLIVVLTPVPGDREVDQYARRISALPGVVQVTAPTGRYHDRRRTAVVEAVSDSATAVWLKASTGLDPQSAAAARLVERVRELPPPGPRWVGGSPARHVDAKAALADRVPWAVLLMSATTLAALLLYTRSVLIPLKAVALAALSLTASLGSMVYIFQEGHLRWLVGDFTTTGFLDMTIPPLLCAIAFALSLDYEVFLLARVKEHYDAGGDHRDAIVEGIARTGRLITVAAVVFAVSMAGLASSGITTLKMMGVGLGVAVLVDATLVRGILVPAFMQLTGRANWWAPAWVKRPATQGANVPQHGQDTVAESSAEAPAAH</sequence>
<reference evidence="10 11" key="1">
    <citation type="submission" date="2017-09" db="EMBL/GenBank/DDBJ databases">
        <authorList>
            <person name="Lee N."/>
            <person name="Cho B.-K."/>
        </authorList>
    </citation>
    <scope>NUCLEOTIDE SEQUENCE [LARGE SCALE GENOMIC DNA]</scope>
    <source>
        <strain evidence="10 11">ATCC 39115</strain>
    </source>
</reference>
<feature type="transmembrane region" description="Helical" evidence="8">
    <location>
        <begin position="423"/>
        <end position="444"/>
    </location>
</feature>
<feature type="transmembrane region" description="Helical" evidence="8">
    <location>
        <begin position="853"/>
        <end position="872"/>
    </location>
</feature>
<keyword evidence="11" id="KW-1185">Reference proteome</keyword>
<name>A0ABX6A6Y2_STRVD</name>
<feature type="domain" description="SSD" evidence="9">
    <location>
        <begin position="393"/>
        <end position="522"/>
    </location>
</feature>
<feature type="transmembrane region" description="Helical" evidence="8">
    <location>
        <begin position="779"/>
        <end position="803"/>
    </location>
</feature>
<feature type="compositionally biased region" description="Polar residues" evidence="7">
    <location>
        <begin position="897"/>
        <end position="911"/>
    </location>
</feature>
<dbReference type="PANTHER" id="PTHR33406">
    <property type="entry name" value="MEMBRANE PROTEIN MJ1562-RELATED"/>
    <property type="match status" value="1"/>
</dbReference>
<protein>
    <submittedName>
        <fullName evidence="10">MMPL family transporter</fullName>
    </submittedName>
</protein>
<keyword evidence="5 8" id="KW-1133">Transmembrane helix</keyword>
<evidence type="ECO:0000256" key="5">
    <source>
        <dbReference type="ARBA" id="ARBA00022989"/>
    </source>
</evidence>
<evidence type="ECO:0000313" key="11">
    <source>
        <dbReference type="Proteomes" id="UP000327143"/>
    </source>
</evidence>
<dbReference type="EMBL" id="CP023700">
    <property type="protein sequence ID" value="QEU83504.1"/>
    <property type="molecule type" value="Genomic_DNA"/>
</dbReference>
<keyword evidence="4 8" id="KW-0812">Transmembrane</keyword>
<feature type="transmembrane region" description="Helical" evidence="8">
    <location>
        <begin position="472"/>
        <end position="491"/>
    </location>
</feature>
<feature type="transmembrane region" description="Helical" evidence="8">
    <location>
        <begin position="497"/>
        <end position="520"/>
    </location>
</feature>
<accession>A0ABX6A6Y2</accession>
<dbReference type="PANTHER" id="PTHR33406:SF11">
    <property type="entry name" value="MEMBRANE PROTEIN SCO6666-RELATED"/>
    <property type="match status" value="1"/>
</dbReference>
<dbReference type="Proteomes" id="UP000327143">
    <property type="component" value="Chromosome"/>
</dbReference>
<dbReference type="InterPro" id="IPR050545">
    <property type="entry name" value="Mycobact_MmpL"/>
</dbReference>
<feature type="region of interest" description="Disordered" evidence="7">
    <location>
        <begin position="26"/>
        <end position="59"/>
    </location>
</feature>
<dbReference type="PROSITE" id="PS50156">
    <property type="entry name" value="SSD"/>
    <property type="match status" value="1"/>
</dbReference>
<dbReference type="Pfam" id="PF03176">
    <property type="entry name" value="MMPL"/>
    <property type="match status" value="2"/>
</dbReference>
<dbReference type="InterPro" id="IPR004869">
    <property type="entry name" value="MMPL_dom"/>
</dbReference>
<feature type="transmembrane region" description="Helical" evidence="8">
    <location>
        <begin position="541"/>
        <end position="565"/>
    </location>
</feature>
<comment type="similarity">
    <text evidence="2">Belongs to the resistance-nodulation-cell division (RND) (TC 2.A.6) family. MmpL subfamily.</text>
</comment>
<feature type="transmembrane region" description="Helical" evidence="8">
    <location>
        <begin position="824"/>
        <end position="847"/>
    </location>
</feature>
<gene>
    <name evidence="10" type="ORF">CP969_01075</name>
</gene>
<evidence type="ECO:0000313" key="10">
    <source>
        <dbReference type="EMBL" id="QEU83504.1"/>
    </source>
</evidence>
<feature type="transmembrane region" description="Helical" evidence="8">
    <location>
        <begin position="210"/>
        <end position="232"/>
    </location>
</feature>
<keyword evidence="3" id="KW-1003">Cell membrane</keyword>
<evidence type="ECO:0000259" key="9">
    <source>
        <dbReference type="PROSITE" id="PS50156"/>
    </source>
</evidence>
<organism evidence="10 11">
    <name type="scientific">Streptomyces viridosporus T7A</name>
    <dbReference type="NCBI Taxonomy" id="665577"/>
    <lineage>
        <taxon>Bacteria</taxon>
        <taxon>Bacillati</taxon>
        <taxon>Actinomycetota</taxon>
        <taxon>Actinomycetes</taxon>
        <taxon>Kitasatosporales</taxon>
        <taxon>Streptomycetaceae</taxon>
        <taxon>Streptomyces</taxon>
    </lineage>
</organism>
<feature type="transmembrane region" description="Helical" evidence="8">
    <location>
        <begin position="741"/>
        <end position="759"/>
    </location>
</feature>
<feature type="transmembrane region" description="Helical" evidence="8">
    <location>
        <begin position="373"/>
        <end position="403"/>
    </location>
</feature>
<dbReference type="InterPro" id="IPR000731">
    <property type="entry name" value="SSD"/>
</dbReference>
<feature type="region of interest" description="Disordered" evidence="7">
    <location>
        <begin position="897"/>
        <end position="920"/>
    </location>
</feature>
<feature type="transmembrane region" description="Helical" evidence="8">
    <location>
        <begin position="711"/>
        <end position="729"/>
    </location>
</feature>
<feature type="region of interest" description="Disordered" evidence="7">
    <location>
        <begin position="150"/>
        <end position="185"/>
    </location>
</feature>
<evidence type="ECO:0000256" key="8">
    <source>
        <dbReference type="SAM" id="Phobius"/>
    </source>
</evidence>
<feature type="compositionally biased region" description="Polar residues" evidence="7">
    <location>
        <begin position="43"/>
        <end position="56"/>
    </location>
</feature>